<protein>
    <submittedName>
        <fullName evidence="3">M48 family metalloprotease</fullName>
    </submittedName>
</protein>
<reference evidence="3 4" key="1">
    <citation type="submission" date="2019-09" db="EMBL/GenBank/DDBJ databases">
        <title>Genome sequence of Hymenobacter sp. M3.</title>
        <authorList>
            <person name="Srinivasan S."/>
        </authorList>
    </citation>
    <scope>NUCLEOTIDE SEQUENCE [LARGE SCALE GENOMIC DNA]</scope>
    <source>
        <strain evidence="3 4">M3</strain>
    </source>
</reference>
<feature type="region of interest" description="Disordered" evidence="1">
    <location>
        <begin position="448"/>
        <end position="468"/>
    </location>
</feature>
<sequence>MNWLETLLTPALVRAVGYTLLHSLWQGALVALALAGLLLLLRRHSAQVRYSVTAASLGLILLLAGVTFMRYYLTAAPASVATSSEAWVQSAAADAMATVAPAAEHPLSKKVVLAYIEHNLPLIVTVWLLGLLTMTLRLLGGLAYVQRLRHYGTRPLGLAWQHRLANLSERAGLKRPVALLESSLVRVPVVVGHLKPMILLPLGAVAGLSPMQMEAILAHELAHVARRDYLVNIIQSIAEILFFYHPAVWFLTATLRSERENCCDDVAASLCGDPLVLARALAALAELGLERAVAPRLTMAAVGPQGSLLGRVRRLVQRRGAPTFSEGFLAACVVMMGIVLLSISAVAALAHPHLAAAAPRLLRQAMPAFITQPDIKQIEATVAETAALTDATCSSDDDDDDRKRKRKAKNKGESRVIVLDREVNRRGGPGSVIIEKDKKGRLTDLYVNGERVETSSSDRRGGKKDNESRVEVIQVPSGSGYAHRYIAPGRYEYSFDSEKFEKEFKDKFGKDFDKKFYKLDKDFAKNFKYQRLEDGQTRVFRLGPDGQLNPQVYVDAEGITRNALREAERGLEKARQQADLSEADRERIEQQLEKIRDQRQDLEESRHEAEERVRERDEARREAEADRREAEAERREEAARAREERAREREERAREREERNREVEEKLVGELRRDGLITDTNNFTFQLTSSRLTVNGKEQPEAMLRKYLGIYKELNERDLNAGGSMTITRNNTNRSIIYNSTGTPAPAAPRPPRAPRPSVAPTAPKAPRTPRAPRTPKTTLINSVDVRSALVRDQIIEDDDNTLQFRLNNNEMVVNGKKQPADVAARYRKLLGGTEGSNVNMDIVVNND</sequence>
<feature type="transmembrane region" description="Helical" evidence="2">
    <location>
        <begin position="20"/>
        <end position="40"/>
    </location>
</feature>
<keyword evidence="2" id="KW-1133">Transmembrane helix</keyword>
<evidence type="ECO:0000256" key="1">
    <source>
        <dbReference type="SAM" id="MobiDB-lite"/>
    </source>
</evidence>
<organism evidence="3 4">
    <name type="scientific">Hymenobacter busanensis</name>
    <dbReference type="NCBI Taxonomy" id="2607656"/>
    <lineage>
        <taxon>Bacteria</taxon>
        <taxon>Pseudomonadati</taxon>
        <taxon>Bacteroidota</taxon>
        <taxon>Cytophagia</taxon>
        <taxon>Cytophagales</taxon>
        <taxon>Hymenobacteraceae</taxon>
        <taxon>Hymenobacter</taxon>
    </lineage>
</organism>
<keyword evidence="4" id="KW-1185">Reference proteome</keyword>
<keyword evidence="2" id="KW-0472">Membrane</keyword>
<dbReference type="Pfam" id="PF05569">
    <property type="entry name" value="Peptidase_M56"/>
    <property type="match status" value="1"/>
</dbReference>
<keyword evidence="2" id="KW-0812">Transmembrane</keyword>
<accession>A0A7L5A2H3</accession>
<gene>
    <name evidence="3" type="ORF">F0P96_05810</name>
</gene>
<dbReference type="PANTHER" id="PTHR34978">
    <property type="entry name" value="POSSIBLE SENSOR-TRANSDUCER PROTEIN BLAR"/>
    <property type="match status" value="1"/>
</dbReference>
<dbReference type="InterPro" id="IPR008756">
    <property type="entry name" value="Peptidase_M56"/>
</dbReference>
<dbReference type="CDD" id="cd07341">
    <property type="entry name" value="M56_BlaR1_MecR1_like"/>
    <property type="match status" value="1"/>
</dbReference>
<feature type="region of interest" description="Disordered" evidence="1">
    <location>
        <begin position="391"/>
        <end position="412"/>
    </location>
</feature>
<dbReference type="InterPro" id="IPR052173">
    <property type="entry name" value="Beta-lactam_resp_regulator"/>
</dbReference>
<keyword evidence="3" id="KW-0645">Protease</keyword>
<dbReference type="RefSeq" id="WP_151077873.1">
    <property type="nucleotide sequence ID" value="NZ_CP047647.1"/>
</dbReference>
<dbReference type="EMBL" id="VTWU01000002">
    <property type="protein sequence ID" value="KAA9338349.1"/>
    <property type="molecule type" value="Genomic_DNA"/>
</dbReference>
<feature type="compositionally biased region" description="Pro residues" evidence="1">
    <location>
        <begin position="746"/>
        <end position="755"/>
    </location>
</feature>
<evidence type="ECO:0000256" key="2">
    <source>
        <dbReference type="SAM" id="Phobius"/>
    </source>
</evidence>
<feature type="transmembrane region" description="Helical" evidence="2">
    <location>
        <begin position="52"/>
        <end position="73"/>
    </location>
</feature>
<feature type="compositionally biased region" description="Low complexity" evidence="1">
    <location>
        <begin position="756"/>
        <end position="766"/>
    </location>
</feature>
<dbReference type="AlphaFoldDB" id="A0A7L5A2H3"/>
<dbReference type="GO" id="GO:0008237">
    <property type="term" value="F:metallopeptidase activity"/>
    <property type="evidence" value="ECO:0007669"/>
    <property type="project" value="UniProtKB-KW"/>
</dbReference>
<feature type="region of interest" description="Disordered" evidence="1">
    <location>
        <begin position="741"/>
        <end position="777"/>
    </location>
</feature>
<feature type="transmembrane region" description="Helical" evidence="2">
    <location>
        <begin position="328"/>
        <end position="350"/>
    </location>
</feature>
<evidence type="ECO:0000313" key="4">
    <source>
        <dbReference type="Proteomes" id="UP000326380"/>
    </source>
</evidence>
<name>A0A7L5A2H3_9BACT</name>
<feature type="transmembrane region" description="Helical" evidence="2">
    <location>
        <begin position="122"/>
        <end position="145"/>
    </location>
</feature>
<keyword evidence="3" id="KW-0482">Metalloprotease</keyword>
<comment type="caution">
    <text evidence="3">The sequence shown here is derived from an EMBL/GenBank/DDBJ whole genome shotgun (WGS) entry which is preliminary data.</text>
</comment>
<proteinExistence type="predicted"/>
<keyword evidence="3" id="KW-0378">Hydrolase</keyword>
<feature type="region of interest" description="Disordered" evidence="1">
    <location>
        <begin position="596"/>
        <end position="635"/>
    </location>
</feature>
<feature type="compositionally biased region" description="Basic and acidic residues" evidence="1">
    <location>
        <begin position="450"/>
        <end position="468"/>
    </location>
</feature>
<dbReference type="Proteomes" id="UP000326380">
    <property type="component" value="Unassembled WGS sequence"/>
</dbReference>
<evidence type="ECO:0000313" key="3">
    <source>
        <dbReference type="EMBL" id="KAA9338349.1"/>
    </source>
</evidence>
<dbReference type="Gene3D" id="3.30.2010.10">
    <property type="entry name" value="Metalloproteases ('zincins'), catalytic domain"/>
    <property type="match status" value="1"/>
</dbReference>
<dbReference type="PANTHER" id="PTHR34978:SF3">
    <property type="entry name" value="SLR0241 PROTEIN"/>
    <property type="match status" value="1"/>
</dbReference>